<dbReference type="GO" id="GO:0003677">
    <property type="term" value="F:DNA binding"/>
    <property type="evidence" value="ECO:0007669"/>
    <property type="project" value="UniProtKB-KW"/>
</dbReference>
<organism evidence="3 4">
    <name type="scientific">Anaerocolumna sedimenticola</name>
    <dbReference type="NCBI Taxonomy" id="2696063"/>
    <lineage>
        <taxon>Bacteria</taxon>
        <taxon>Bacillati</taxon>
        <taxon>Bacillota</taxon>
        <taxon>Clostridia</taxon>
        <taxon>Lachnospirales</taxon>
        <taxon>Lachnospiraceae</taxon>
        <taxon>Anaerocolumna</taxon>
    </lineage>
</organism>
<keyword evidence="1" id="KW-0812">Transmembrane</keyword>
<sequence length="166" mass="18307">MHKIITAGLIFLILTNLLSISAKAESVTEINDLIENAKELDGQEVSVQGEAIGERMDRGEYSWININDGTNAIGIWISKNEADHVIHYGNYKYAGDTVKITGLFHRACTEHGGEADLHGTSLEIVKAGYRVKEQINPVKIITAIILVMLASLVLVIFHKKLGKKRV</sequence>
<keyword evidence="3" id="KW-0238">DNA-binding</keyword>
<feature type="signal peptide" evidence="2">
    <location>
        <begin position="1"/>
        <end position="24"/>
    </location>
</feature>
<dbReference type="AlphaFoldDB" id="A0A6P1TFY5"/>
<dbReference type="KEGG" id="anr:Ana3638_04295"/>
<accession>A0A6P1TFY5</accession>
<feature type="transmembrane region" description="Helical" evidence="1">
    <location>
        <begin position="140"/>
        <end position="157"/>
    </location>
</feature>
<keyword evidence="4" id="KW-1185">Reference proteome</keyword>
<protein>
    <submittedName>
        <fullName evidence="3">DNA-binding protein</fullName>
    </submittedName>
</protein>
<proteinExistence type="predicted"/>
<reference evidence="3 4" key="1">
    <citation type="submission" date="2020-01" db="EMBL/GenBank/DDBJ databases">
        <title>Genome analysis of Anaerocolumna sp. CBA3638.</title>
        <authorList>
            <person name="Kim J."/>
            <person name="Roh S.W."/>
        </authorList>
    </citation>
    <scope>NUCLEOTIDE SEQUENCE [LARGE SCALE GENOMIC DNA]</scope>
    <source>
        <strain evidence="3 4">CBA3638</strain>
    </source>
</reference>
<evidence type="ECO:0000313" key="4">
    <source>
        <dbReference type="Proteomes" id="UP000464314"/>
    </source>
</evidence>
<gene>
    <name evidence="3" type="ORF">Ana3638_04295</name>
</gene>
<evidence type="ECO:0000256" key="2">
    <source>
        <dbReference type="SAM" id="SignalP"/>
    </source>
</evidence>
<dbReference type="Proteomes" id="UP000464314">
    <property type="component" value="Chromosome"/>
</dbReference>
<dbReference type="RefSeq" id="WP_161836935.1">
    <property type="nucleotide sequence ID" value="NZ_CP048000.1"/>
</dbReference>
<dbReference type="EMBL" id="CP048000">
    <property type="protein sequence ID" value="QHQ60100.1"/>
    <property type="molecule type" value="Genomic_DNA"/>
</dbReference>
<keyword evidence="1" id="KW-1133">Transmembrane helix</keyword>
<feature type="chain" id="PRO_5026673043" evidence="2">
    <location>
        <begin position="25"/>
        <end position="166"/>
    </location>
</feature>
<keyword evidence="1" id="KW-0472">Membrane</keyword>
<dbReference type="InterPro" id="IPR012340">
    <property type="entry name" value="NA-bd_OB-fold"/>
</dbReference>
<keyword evidence="2" id="KW-0732">Signal</keyword>
<dbReference type="Gene3D" id="2.40.50.140">
    <property type="entry name" value="Nucleic acid-binding proteins"/>
    <property type="match status" value="1"/>
</dbReference>
<evidence type="ECO:0000256" key="1">
    <source>
        <dbReference type="SAM" id="Phobius"/>
    </source>
</evidence>
<evidence type="ECO:0000313" key="3">
    <source>
        <dbReference type="EMBL" id="QHQ60100.1"/>
    </source>
</evidence>
<name>A0A6P1TFY5_9FIRM</name>